<evidence type="ECO:0000256" key="6">
    <source>
        <dbReference type="SAM" id="MobiDB-lite"/>
    </source>
</evidence>
<dbReference type="SUPFAM" id="SSF144083">
    <property type="entry name" value="Magnesium transport protein CorA, transmembrane region"/>
    <property type="match status" value="1"/>
</dbReference>
<dbReference type="RefSeq" id="XP_043048135.1">
    <property type="nucleotide sequence ID" value="XM_043192471.1"/>
</dbReference>
<organism evidence="8 9">
    <name type="scientific">Scheffersomyces spartinae</name>
    <dbReference type="NCBI Taxonomy" id="45513"/>
    <lineage>
        <taxon>Eukaryota</taxon>
        <taxon>Fungi</taxon>
        <taxon>Dikarya</taxon>
        <taxon>Ascomycota</taxon>
        <taxon>Saccharomycotina</taxon>
        <taxon>Pichiomycetes</taxon>
        <taxon>Debaryomycetaceae</taxon>
        <taxon>Scheffersomyces</taxon>
    </lineage>
</organism>
<keyword evidence="9" id="KW-1185">Reference proteome</keyword>
<comment type="similarity">
    <text evidence="2">Belongs to the CorA metal ion transporter (MIT) (TC 1.A.35) family.</text>
</comment>
<dbReference type="AlphaFoldDB" id="A0A9P7V7D6"/>
<comment type="subcellular location">
    <subcellularLocation>
        <location evidence="1">Membrane</location>
        <topology evidence="1">Multi-pass membrane protein</topology>
    </subcellularLocation>
</comment>
<keyword evidence="3 7" id="KW-0812">Transmembrane</keyword>
<evidence type="ECO:0000256" key="3">
    <source>
        <dbReference type="ARBA" id="ARBA00022692"/>
    </source>
</evidence>
<dbReference type="Gene3D" id="3.30.460.20">
    <property type="entry name" value="CorA soluble domain-like"/>
    <property type="match status" value="1"/>
</dbReference>
<dbReference type="InterPro" id="IPR045861">
    <property type="entry name" value="CorA_cytoplasmic_dom"/>
</dbReference>
<evidence type="ECO:0000256" key="4">
    <source>
        <dbReference type="ARBA" id="ARBA00022989"/>
    </source>
</evidence>
<comment type="caution">
    <text evidence="8">The sequence shown here is derived from an EMBL/GenBank/DDBJ whole genome shotgun (WGS) entry which is preliminary data.</text>
</comment>
<dbReference type="InterPro" id="IPR045863">
    <property type="entry name" value="CorA_TM1_TM2"/>
</dbReference>
<keyword evidence="4 7" id="KW-1133">Transmembrane helix</keyword>
<dbReference type="Proteomes" id="UP000790833">
    <property type="component" value="Unassembled WGS sequence"/>
</dbReference>
<dbReference type="EMBL" id="JAHMUF010000017">
    <property type="protein sequence ID" value="KAG7192585.1"/>
    <property type="molecule type" value="Genomic_DNA"/>
</dbReference>
<evidence type="ECO:0000256" key="2">
    <source>
        <dbReference type="ARBA" id="ARBA00009765"/>
    </source>
</evidence>
<feature type="region of interest" description="Disordered" evidence="6">
    <location>
        <begin position="1"/>
        <end position="220"/>
    </location>
</feature>
<feature type="transmembrane region" description="Helical" evidence="7">
    <location>
        <begin position="776"/>
        <end position="797"/>
    </location>
</feature>
<dbReference type="PANTHER" id="PTHR21535:SF55">
    <property type="entry name" value="MAGNESIUM TRANSPORTER ALR1-RELATED"/>
    <property type="match status" value="1"/>
</dbReference>
<accession>A0A9P7V7D6</accession>
<dbReference type="Pfam" id="PF01544">
    <property type="entry name" value="CorA"/>
    <property type="match status" value="2"/>
</dbReference>
<feature type="region of interest" description="Disordered" evidence="6">
    <location>
        <begin position="638"/>
        <end position="662"/>
    </location>
</feature>
<feature type="compositionally biased region" description="Polar residues" evidence="6">
    <location>
        <begin position="154"/>
        <end position="164"/>
    </location>
</feature>
<reference evidence="8" key="1">
    <citation type="submission" date="2021-03" db="EMBL/GenBank/DDBJ databases">
        <authorList>
            <person name="Palmer J.M."/>
        </authorList>
    </citation>
    <scope>NUCLEOTIDE SEQUENCE</scope>
    <source>
        <strain evidence="8">ARV_011</strain>
    </source>
</reference>
<dbReference type="SUPFAM" id="SSF143865">
    <property type="entry name" value="CorA soluble domain-like"/>
    <property type="match status" value="1"/>
</dbReference>
<evidence type="ECO:0000256" key="7">
    <source>
        <dbReference type="SAM" id="Phobius"/>
    </source>
</evidence>
<feature type="transmembrane region" description="Helical" evidence="7">
    <location>
        <begin position="809"/>
        <end position="829"/>
    </location>
</feature>
<evidence type="ECO:0000256" key="1">
    <source>
        <dbReference type="ARBA" id="ARBA00004141"/>
    </source>
</evidence>
<sequence length="880" mass="96374">MSDLESYRSDTSHSRDVLGRSGTPDDQHLNDHRNQPASLPPRKLSVSEGAPTGSGRHQLSMGSLRRDYLIGQHDDDDEEDASNFAQQPPVPIYKPQLSNRSSSMHPPTPLITSTSGGILMNKLGGNAPASTSSTAPSRKHSVVAGPLSGGGTGNERSNTLNAPPSSGRRPSFDNDDGGHNLSKVRTVDTVASSRHRRPSNATSESEVDSRALRSSQETEEDVCFPMVRDHVRVKGIDFDEIEEFINSEREEQIYRQHQMAMNTDILKRTTTSGGVIKRSGLQDGKQTGGFLEKIRSRAQNIVSSATGGDNVVASDVSQNLPGAIPTDPLANDNISIQSSAISRSSSHDDDILFMEKKSTNRFPGITSQKVVNDTSSSDNVNFGGTTITEGGPTSLPDRFSFFTSDSDETVHAPDMQSLLAPGETVRELFKNGECTWWLDCSCPTDSEMKMLAKAFGIHPLTAEDIRMQETREKVELFRNYYFVCFHTFEPDKESEEYLEPINVYIVVFREGIMTFHFSPIPHAANVRRRVRQLRDYVDVSADWICYAIIDDITDGFAPVIQSIEYEADAIEDLVLFNSTDFSTMLRRIGEARRKVMTLMRLLSGKADVIKMFAKRCQDEFSNLPPNYIPSNVNLSSGYPSTQVASSPPPTGTGTGTGYHHSSSVSLNAQNSAAAANAGTHSYSSVGGNANPGVQFGPGPGAHGNFQYLLPNQIYRAQPRADIALYLGDIQDHVVTMFQNLVAYEKIFSRAHSNYLAQLQVESFNANNKVTKMFSKITLLGTILIPLNLVTGLFGMNVTIPGETSLHPGLGWFFGIVGVMIFFITVSTYLSSLWLKSVNDTETTNVAGSSRSIKSLKSLGLRSKKKLGPAKSIISFPDKYD</sequence>
<dbReference type="GeneID" id="66115059"/>
<dbReference type="GO" id="GO:0005886">
    <property type="term" value="C:plasma membrane"/>
    <property type="evidence" value="ECO:0007669"/>
    <property type="project" value="TreeGrafter"/>
</dbReference>
<dbReference type="PANTHER" id="PTHR21535">
    <property type="entry name" value="MAGNESIUM AND COBALT TRANSPORT PROTEIN/MITOCHONDRIAL IMPORT INNER MEMBRANE TRANSLOCASE SUBUNIT TIM8"/>
    <property type="match status" value="1"/>
</dbReference>
<evidence type="ECO:0000256" key="5">
    <source>
        <dbReference type="ARBA" id="ARBA00023136"/>
    </source>
</evidence>
<dbReference type="CDD" id="cd12829">
    <property type="entry name" value="Alr1p-like"/>
    <property type="match status" value="1"/>
</dbReference>
<dbReference type="GO" id="GO:0015095">
    <property type="term" value="F:magnesium ion transmembrane transporter activity"/>
    <property type="evidence" value="ECO:0007669"/>
    <property type="project" value="InterPro"/>
</dbReference>
<dbReference type="InterPro" id="IPR002523">
    <property type="entry name" value="MgTranspt_CorA/ZnTranspt_ZntB"/>
</dbReference>
<feature type="compositionally biased region" description="Basic and acidic residues" evidence="6">
    <location>
        <begin position="1"/>
        <end position="34"/>
    </location>
</feature>
<evidence type="ECO:0000313" key="8">
    <source>
        <dbReference type="EMBL" id="KAG7192585.1"/>
    </source>
</evidence>
<dbReference type="OrthoDB" id="29879at2759"/>
<proteinExistence type="inferred from homology"/>
<keyword evidence="5 7" id="KW-0472">Membrane</keyword>
<evidence type="ECO:0000313" key="9">
    <source>
        <dbReference type="Proteomes" id="UP000790833"/>
    </source>
</evidence>
<feature type="compositionally biased region" description="Polar residues" evidence="6">
    <location>
        <begin position="96"/>
        <end position="116"/>
    </location>
</feature>
<dbReference type="Gene3D" id="1.20.58.340">
    <property type="entry name" value="Magnesium transport protein CorA, transmembrane region"/>
    <property type="match status" value="2"/>
</dbReference>
<name>A0A9P7V7D6_9ASCO</name>
<protein>
    <submittedName>
        <fullName evidence="8">Mg(2+) transporter</fullName>
    </submittedName>
</protein>
<dbReference type="InterPro" id="IPR044089">
    <property type="entry name" value="Alr1-like"/>
</dbReference>
<dbReference type="GO" id="GO:0010961">
    <property type="term" value="P:intracellular magnesium ion homeostasis"/>
    <property type="evidence" value="ECO:0007669"/>
    <property type="project" value="TreeGrafter"/>
</dbReference>
<feature type="compositionally biased region" description="Low complexity" evidence="6">
    <location>
        <begin position="127"/>
        <end position="136"/>
    </location>
</feature>
<gene>
    <name evidence="8" type="primary">ALR1</name>
    <name evidence="8" type="ORF">KQ657_001685</name>
</gene>